<dbReference type="InterPro" id="IPR017441">
    <property type="entry name" value="Protein_kinase_ATP_BS"/>
</dbReference>
<evidence type="ECO:0000256" key="1">
    <source>
        <dbReference type="ARBA" id="ARBA00012513"/>
    </source>
</evidence>
<accession>A0A8E0S3R0</accession>
<evidence type="ECO:0000313" key="7">
    <source>
        <dbReference type="EMBL" id="KAA0200118.1"/>
    </source>
</evidence>
<feature type="binding site" evidence="4">
    <location>
        <position position="47"/>
    </location>
    <ligand>
        <name>ATP</name>
        <dbReference type="ChEBI" id="CHEBI:30616"/>
    </ligand>
</feature>
<evidence type="ECO:0000256" key="4">
    <source>
        <dbReference type="PROSITE-ProRule" id="PRU10141"/>
    </source>
</evidence>
<keyword evidence="2 4" id="KW-0547">Nucleotide-binding</keyword>
<reference evidence="7" key="1">
    <citation type="submission" date="2019-05" db="EMBL/GenBank/DDBJ databases">
        <title>Annotation for the trematode Fasciolopsis buski.</title>
        <authorList>
            <person name="Choi Y.-J."/>
        </authorList>
    </citation>
    <scope>NUCLEOTIDE SEQUENCE</scope>
    <source>
        <strain evidence="7">HT</strain>
        <tissue evidence="7">Whole worm</tissue>
    </source>
</reference>
<evidence type="ECO:0000256" key="2">
    <source>
        <dbReference type="ARBA" id="ARBA00022741"/>
    </source>
</evidence>
<dbReference type="Proteomes" id="UP000728185">
    <property type="component" value="Unassembled WGS sequence"/>
</dbReference>
<comment type="similarity">
    <text evidence="5">Belongs to the protein kinase superfamily.</text>
</comment>
<dbReference type="Gene3D" id="1.10.510.10">
    <property type="entry name" value="Transferase(Phosphotransferase) domain 1"/>
    <property type="match status" value="1"/>
</dbReference>
<keyword evidence="7" id="KW-0418">Kinase</keyword>
<dbReference type="PROSITE" id="PS00107">
    <property type="entry name" value="PROTEIN_KINASE_ATP"/>
    <property type="match status" value="1"/>
</dbReference>
<dbReference type="GO" id="GO:0005524">
    <property type="term" value="F:ATP binding"/>
    <property type="evidence" value="ECO:0007669"/>
    <property type="project" value="UniProtKB-UniRule"/>
</dbReference>
<keyword evidence="3 4" id="KW-0067">ATP-binding</keyword>
<evidence type="ECO:0000256" key="5">
    <source>
        <dbReference type="RuleBase" id="RU000304"/>
    </source>
</evidence>
<dbReference type="PROSITE" id="PS00108">
    <property type="entry name" value="PROTEIN_KINASE_ST"/>
    <property type="match status" value="1"/>
</dbReference>
<evidence type="ECO:0000259" key="6">
    <source>
        <dbReference type="PROSITE" id="PS50011"/>
    </source>
</evidence>
<proteinExistence type="inferred from homology"/>
<evidence type="ECO:0000313" key="8">
    <source>
        <dbReference type="Proteomes" id="UP000728185"/>
    </source>
</evidence>
<name>A0A8E0S3R0_9TREM</name>
<organism evidence="7 8">
    <name type="scientific">Fasciolopsis buskii</name>
    <dbReference type="NCBI Taxonomy" id="27845"/>
    <lineage>
        <taxon>Eukaryota</taxon>
        <taxon>Metazoa</taxon>
        <taxon>Spiralia</taxon>
        <taxon>Lophotrochozoa</taxon>
        <taxon>Platyhelminthes</taxon>
        <taxon>Trematoda</taxon>
        <taxon>Digenea</taxon>
        <taxon>Plagiorchiida</taxon>
        <taxon>Echinostomata</taxon>
        <taxon>Echinostomatoidea</taxon>
        <taxon>Fasciolidae</taxon>
        <taxon>Fasciolopsis</taxon>
    </lineage>
</organism>
<evidence type="ECO:0000256" key="3">
    <source>
        <dbReference type="ARBA" id="ARBA00022840"/>
    </source>
</evidence>
<dbReference type="GO" id="GO:0004674">
    <property type="term" value="F:protein serine/threonine kinase activity"/>
    <property type="evidence" value="ECO:0007669"/>
    <property type="project" value="UniProtKB-KW"/>
</dbReference>
<dbReference type="PANTHER" id="PTHR11909">
    <property type="entry name" value="CASEIN KINASE-RELATED"/>
    <property type="match status" value="1"/>
</dbReference>
<dbReference type="InterPro" id="IPR000719">
    <property type="entry name" value="Prot_kinase_dom"/>
</dbReference>
<keyword evidence="5" id="KW-0723">Serine/threonine-protein kinase</keyword>
<dbReference type="SUPFAM" id="SSF56112">
    <property type="entry name" value="Protein kinase-like (PK-like)"/>
    <property type="match status" value="1"/>
</dbReference>
<comment type="caution">
    <text evidence="7">The sequence shown here is derived from an EMBL/GenBank/DDBJ whole genome shotgun (WGS) entry which is preliminary data.</text>
</comment>
<dbReference type="EC" id="2.7.11.1" evidence="1"/>
<dbReference type="SMART" id="SM00220">
    <property type="entry name" value="S_TKc"/>
    <property type="match status" value="1"/>
</dbReference>
<dbReference type="InterPro" id="IPR008271">
    <property type="entry name" value="Ser/Thr_kinase_AS"/>
</dbReference>
<dbReference type="CDD" id="cd14016">
    <property type="entry name" value="STKc_CK1"/>
    <property type="match status" value="1"/>
</dbReference>
<dbReference type="OrthoDB" id="5800476at2759"/>
<protein>
    <recommendedName>
        <fullName evidence="1">non-specific serine/threonine protein kinase</fullName>
        <ecNumber evidence="1">2.7.11.1</ecNumber>
    </recommendedName>
</protein>
<dbReference type="AlphaFoldDB" id="A0A8E0S3R0"/>
<dbReference type="PROSITE" id="PS50011">
    <property type="entry name" value="PROTEIN_KINASE_DOM"/>
    <property type="match status" value="1"/>
</dbReference>
<dbReference type="EMBL" id="LUCM01000727">
    <property type="protein sequence ID" value="KAA0200118.1"/>
    <property type="molecule type" value="Genomic_DNA"/>
</dbReference>
<dbReference type="InterPro" id="IPR050235">
    <property type="entry name" value="CK1_Ser-Thr_kinase"/>
</dbReference>
<gene>
    <name evidence="7" type="ORF">FBUS_03326</name>
</gene>
<keyword evidence="8" id="KW-1185">Reference proteome</keyword>
<dbReference type="Pfam" id="PF00069">
    <property type="entry name" value="Pkinase"/>
    <property type="match status" value="1"/>
</dbReference>
<dbReference type="InterPro" id="IPR011009">
    <property type="entry name" value="Kinase-like_dom_sf"/>
</dbReference>
<keyword evidence="7" id="KW-0808">Transferase</keyword>
<dbReference type="FunFam" id="1.10.510.10:FF:000596">
    <property type="entry name" value="CK1 family protein kinase"/>
    <property type="match status" value="1"/>
</dbReference>
<feature type="domain" description="Protein kinase" evidence="6">
    <location>
        <begin position="18"/>
        <end position="299"/>
    </location>
</feature>
<sequence>MEDSQVSSTFDFVIGGKWRLLRKIGSGSFGAIYLGVNIHTAEEVAVKLERVNARHPQLYFESRVYRVLQGTSGIPQVFFYGLDGVRNTHHALIMDLLGPSLEDLFTFCGRRFTMKTVLMLADQMLWRLDFLHARNFIHRDIKPDNFLMGIGRNCNKVFLIDFGLAKKFRDSRTRKHIPYREDKTLIGTARYASLNSHNGIEQSRRDDLESLGYVFMYFIRGSLPWQGLRVCIYAANKAQKYERIYEKKANVSIDRLCHGYPPEFAIYLTHCRSLRFDEAPNYGFLRTNFRNLFRASSFVWDYVFDWTLLRQKASAMQQQQQSHTALQHTVGTAGLAEASRDQHGATTGASGIMLSSNTAATGAAPATGATLVNSNVAGMIPENGAKGTNKDLTYVYQTEAAAARPD</sequence>